<dbReference type="Proteomes" id="UP000515158">
    <property type="component" value="Unplaced"/>
</dbReference>
<sequence length="253" mass="26998">MQRQSSKVAASAPSSSNLQRMGPRDWCVDCWCEPRDACRAEKHALQDFDGARKGALAEAEALERVLARVRARRHALTEGRARAGLRPLSLPVVQAFCPGGGDCGFEFRGGDVSITLSVTKTLSAEDKRALCAALEDVQLKFDGETGVFTSECGLDVGDGVVGKLQDSEDGQELPAGTVLLVDGSLQVHLQAARHTVSDAGRAKVFGHVTAGLRSLEGRGCQGECFGMEGPDCYCVSGLIWENTTSLNRIKFDA</sequence>
<organism evidence="3">
    <name type="scientific">Thrips palmi</name>
    <name type="common">Melon thrips</name>
    <dbReference type="NCBI Taxonomy" id="161013"/>
    <lineage>
        <taxon>Eukaryota</taxon>
        <taxon>Metazoa</taxon>
        <taxon>Ecdysozoa</taxon>
        <taxon>Arthropoda</taxon>
        <taxon>Hexapoda</taxon>
        <taxon>Insecta</taxon>
        <taxon>Pterygota</taxon>
        <taxon>Neoptera</taxon>
        <taxon>Paraneoptera</taxon>
        <taxon>Thysanoptera</taxon>
        <taxon>Terebrantia</taxon>
        <taxon>Thripoidea</taxon>
        <taxon>Thripidae</taxon>
        <taxon>Thrips</taxon>
    </lineage>
</organism>
<protein>
    <submittedName>
        <fullName evidence="3">Uncharacterized protein LOC117653679</fullName>
    </submittedName>
</protein>
<feature type="compositionally biased region" description="Low complexity" evidence="1">
    <location>
        <begin position="1"/>
        <end position="16"/>
    </location>
</feature>
<dbReference type="RefSeq" id="XP_034255402.1">
    <property type="nucleotide sequence ID" value="XM_034399511.1"/>
</dbReference>
<accession>A0A6P9AB83</accession>
<gene>
    <name evidence="3" type="primary">LOC117653679</name>
</gene>
<reference evidence="3" key="1">
    <citation type="submission" date="2025-08" db="UniProtKB">
        <authorList>
            <consortium name="RefSeq"/>
        </authorList>
    </citation>
    <scope>IDENTIFICATION</scope>
    <source>
        <tissue evidence="3">Total insect</tissue>
    </source>
</reference>
<evidence type="ECO:0000313" key="3">
    <source>
        <dbReference type="RefSeq" id="XP_034255402.1"/>
    </source>
</evidence>
<dbReference type="AlphaFoldDB" id="A0A6P9AB83"/>
<name>A0A6P9AB83_THRPL</name>
<dbReference type="GeneID" id="117653679"/>
<evidence type="ECO:0000256" key="1">
    <source>
        <dbReference type="SAM" id="MobiDB-lite"/>
    </source>
</evidence>
<dbReference type="KEGG" id="tpal:117653679"/>
<proteinExistence type="predicted"/>
<feature type="region of interest" description="Disordered" evidence="1">
    <location>
        <begin position="1"/>
        <end position="21"/>
    </location>
</feature>
<keyword evidence="2" id="KW-1185">Reference proteome</keyword>
<evidence type="ECO:0000313" key="2">
    <source>
        <dbReference type="Proteomes" id="UP000515158"/>
    </source>
</evidence>
<dbReference type="InParanoid" id="A0A6P9AB83"/>